<dbReference type="PROSITE" id="PS50111">
    <property type="entry name" value="CHEMOTAXIS_TRANSDUC_2"/>
    <property type="match status" value="1"/>
</dbReference>
<dbReference type="Pfam" id="PF00015">
    <property type="entry name" value="MCPsignal"/>
    <property type="match status" value="1"/>
</dbReference>
<dbReference type="Proteomes" id="UP001275315">
    <property type="component" value="Unassembled WGS sequence"/>
</dbReference>
<name>A0ABU5CTY0_9BACI</name>
<evidence type="ECO:0000313" key="4">
    <source>
        <dbReference type="EMBL" id="MDY0409834.1"/>
    </source>
</evidence>
<dbReference type="PANTHER" id="PTHR32089">
    <property type="entry name" value="METHYL-ACCEPTING CHEMOTAXIS PROTEIN MCPB"/>
    <property type="match status" value="1"/>
</dbReference>
<evidence type="ECO:0000313" key="5">
    <source>
        <dbReference type="Proteomes" id="UP001275315"/>
    </source>
</evidence>
<proteinExistence type="predicted"/>
<dbReference type="CDD" id="cd11386">
    <property type="entry name" value="MCP_signal"/>
    <property type="match status" value="1"/>
</dbReference>
<dbReference type="SMART" id="SM00283">
    <property type="entry name" value="MA"/>
    <property type="match status" value="1"/>
</dbReference>
<keyword evidence="1 2" id="KW-0807">Transducer</keyword>
<dbReference type="PANTHER" id="PTHR32089:SF112">
    <property type="entry name" value="LYSOZYME-LIKE PROTEIN-RELATED"/>
    <property type="match status" value="1"/>
</dbReference>
<accession>A0ABU5CTY0</accession>
<gene>
    <name evidence="4" type="ORF">RWD45_16215</name>
</gene>
<evidence type="ECO:0000256" key="2">
    <source>
        <dbReference type="PROSITE-ProRule" id="PRU00284"/>
    </source>
</evidence>
<evidence type="ECO:0000259" key="3">
    <source>
        <dbReference type="PROSITE" id="PS50111"/>
    </source>
</evidence>
<dbReference type="InterPro" id="IPR004089">
    <property type="entry name" value="MCPsignal_dom"/>
</dbReference>
<reference evidence="4 5" key="1">
    <citation type="submission" date="2023-10" db="EMBL/GenBank/DDBJ databases">
        <title>Virgibacillus soli CC-YMP-6 genome.</title>
        <authorList>
            <person name="Miliotis G."/>
            <person name="Sengupta P."/>
            <person name="Hameed A."/>
            <person name="Chuvochina M."/>
            <person name="Mcdonagh F."/>
            <person name="Simpson A.C."/>
            <person name="Singh N.K."/>
            <person name="Rekha P.D."/>
            <person name="Raman K."/>
            <person name="Hugenholtz P."/>
            <person name="Venkateswaran K."/>
        </authorList>
    </citation>
    <scope>NUCLEOTIDE SEQUENCE [LARGE SCALE GENOMIC DNA]</scope>
    <source>
        <strain evidence="4 5">CC-YMP-6</strain>
    </source>
</reference>
<dbReference type="SUPFAM" id="SSF58104">
    <property type="entry name" value="Methyl-accepting chemotaxis protein (MCP) signaling domain"/>
    <property type="match status" value="1"/>
</dbReference>
<sequence length="186" mass="20101">MDTSTEANSGNHSIQQVIQQMEKIDKVVDNSASIVKQLGDHSKEIGKIIDVITTIADQTNLLALNAAIESARAGEHGRGFAVVADEVRNLAEQSKSSAEQIAAFIEKIQADTSFAVDAMDMGTKEVKLGMEVVQEAEKGFKKILRLIEHVTAQTQETSAASEEMSASLEQVNSSMGEIASYQSFIR</sequence>
<keyword evidence="5" id="KW-1185">Reference proteome</keyword>
<organism evidence="4 5">
    <name type="scientific">Paracerasibacillus soli</name>
    <dbReference type="NCBI Taxonomy" id="480284"/>
    <lineage>
        <taxon>Bacteria</taxon>
        <taxon>Bacillati</taxon>
        <taxon>Bacillota</taxon>
        <taxon>Bacilli</taxon>
        <taxon>Bacillales</taxon>
        <taxon>Bacillaceae</taxon>
        <taxon>Paracerasibacillus</taxon>
    </lineage>
</organism>
<feature type="domain" description="Methyl-accepting transducer" evidence="3">
    <location>
        <begin position="1"/>
        <end position="179"/>
    </location>
</feature>
<dbReference type="EMBL" id="JAWDIQ010000003">
    <property type="protein sequence ID" value="MDY0409834.1"/>
    <property type="molecule type" value="Genomic_DNA"/>
</dbReference>
<dbReference type="Gene3D" id="1.10.287.950">
    <property type="entry name" value="Methyl-accepting chemotaxis protein"/>
    <property type="match status" value="1"/>
</dbReference>
<comment type="caution">
    <text evidence="4">The sequence shown here is derived from an EMBL/GenBank/DDBJ whole genome shotgun (WGS) entry which is preliminary data.</text>
</comment>
<protein>
    <submittedName>
        <fullName evidence="4">Methyl-accepting chemotaxis protein</fullName>
    </submittedName>
</protein>
<evidence type="ECO:0000256" key="1">
    <source>
        <dbReference type="ARBA" id="ARBA00023224"/>
    </source>
</evidence>